<dbReference type="PROSITE" id="PS51462">
    <property type="entry name" value="NUDIX"/>
    <property type="match status" value="1"/>
</dbReference>
<dbReference type="PANTHER" id="PTHR43736:SF1">
    <property type="entry name" value="DIHYDRONEOPTERIN TRIPHOSPHATE DIPHOSPHATASE"/>
    <property type="match status" value="1"/>
</dbReference>
<dbReference type="CDD" id="cd04663">
    <property type="entry name" value="NUDIX_Hydrolase"/>
    <property type="match status" value="1"/>
</dbReference>
<dbReference type="InterPro" id="IPR000086">
    <property type="entry name" value="NUDIX_hydrolase_dom"/>
</dbReference>
<dbReference type="SUPFAM" id="SSF55811">
    <property type="entry name" value="Nudix"/>
    <property type="match status" value="1"/>
</dbReference>
<dbReference type="KEGG" id="bmeg:BG04_3929"/>
<protein>
    <submittedName>
        <fullName evidence="4">NUDIX domain protein</fullName>
    </submittedName>
</protein>
<accession>A0A0B6AKY2</accession>
<proteinExistence type="inferred from homology"/>
<keyword evidence="2 3" id="KW-0378">Hydrolase</keyword>
<dbReference type="Pfam" id="PF00293">
    <property type="entry name" value="NUDIX"/>
    <property type="match status" value="1"/>
</dbReference>
<name>A0A0B6AKY2_PRIM2</name>
<comment type="similarity">
    <text evidence="1 3">Belongs to the Nudix hydrolase family.</text>
</comment>
<organism evidence="4 5">
    <name type="scientific">Priestia megaterium (strain ATCC 14581 / DSM 32 / CCUG 1817 / JCM 2506 / NBRC 15308 / NCIMB 9376 / NCTC 10342 / NRRL B-14308 / VKM B-512 / Ford 19)</name>
    <name type="common">Bacillus megaterium</name>
    <dbReference type="NCBI Taxonomy" id="1348623"/>
    <lineage>
        <taxon>Bacteria</taxon>
        <taxon>Bacillati</taxon>
        <taxon>Bacillota</taxon>
        <taxon>Bacilli</taxon>
        <taxon>Bacillales</taxon>
        <taxon>Bacillaceae</taxon>
        <taxon>Priestia</taxon>
    </lineage>
</organism>
<dbReference type="PROSITE" id="PS00893">
    <property type="entry name" value="NUDIX_BOX"/>
    <property type="match status" value="1"/>
</dbReference>
<evidence type="ECO:0000256" key="2">
    <source>
        <dbReference type="ARBA" id="ARBA00022801"/>
    </source>
</evidence>
<dbReference type="Gene3D" id="3.90.79.10">
    <property type="entry name" value="Nucleoside Triphosphate Pyrophosphohydrolase"/>
    <property type="match status" value="1"/>
</dbReference>
<dbReference type="GeneID" id="93641967"/>
<dbReference type="EMBL" id="CP009920">
    <property type="protein sequence ID" value="AJI20424.1"/>
    <property type="molecule type" value="Genomic_DNA"/>
</dbReference>
<dbReference type="GO" id="GO:0016787">
    <property type="term" value="F:hydrolase activity"/>
    <property type="evidence" value="ECO:0007669"/>
    <property type="project" value="UniProtKB-KW"/>
</dbReference>
<reference evidence="4 5" key="1">
    <citation type="journal article" date="2015" name="Genome Announc.">
        <title>Complete genome sequences for 35 biothreat assay-relevant bacillus species.</title>
        <authorList>
            <person name="Johnson S.L."/>
            <person name="Daligault H.E."/>
            <person name="Davenport K.W."/>
            <person name="Jaissle J."/>
            <person name="Frey K.G."/>
            <person name="Ladner J.T."/>
            <person name="Broomall S.M."/>
            <person name="Bishop-Lilly K.A."/>
            <person name="Bruce D.C."/>
            <person name="Gibbons H.S."/>
            <person name="Coyne S.R."/>
            <person name="Lo C.C."/>
            <person name="Meincke L."/>
            <person name="Munk A.C."/>
            <person name="Koroleva G.I."/>
            <person name="Rosenzweig C.N."/>
            <person name="Palacios G.F."/>
            <person name="Redden C.L."/>
            <person name="Minogue T.D."/>
            <person name="Chain P.S."/>
        </authorList>
    </citation>
    <scope>NUCLEOTIDE SEQUENCE [LARGE SCALE GENOMIC DNA]</scope>
    <source>
        <strain evidence="5">ATCC 14581 / DSM 32 / JCM 2506 / NBRC 15308 / NCIMB 9376 / NCTC 10342 / NRRL B-14308 / VKM B-512</strain>
    </source>
</reference>
<evidence type="ECO:0000256" key="3">
    <source>
        <dbReference type="RuleBase" id="RU003476"/>
    </source>
</evidence>
<gene>
    <name evidence="4" type="ORF">BG04_3929</name>
</gene>
<evidence type="ECO:0000313" key="4">
    <source>
        <dbReference type="EMBL" id="AJI20424.1"/>
    </source>
</evidence>
<evidence type="ECO:0000313" key="5">
    <source>
        <dbReference type="Proteomes" id="UP000031829"/>
    </source>
</evidence>
<dbReference type="InterPro" id="IPR020084">
    <property type="entry name" value="NUDIX_hydrolase_CS"/>
</dbReference>
<dbReference type="HOGENOM" id="CLU_116638_0_1_9"/>
<dbReference type="RefSeq" id="WP_034653153.1">
    <property type="nucleotide sequence ID" value="NZ_BCVB01000002.1"/>
</dbReference>
<dbReference type="InterPro" id="IPR020476">
    <property type="entry name" value="Nudix_hydrolase"/>
</dbReference>
<dbReference type="PRINTS" id="PR00502">
    <property type="entry name" value="NUDIXFAMILY"/>
</dbReference>
<sequence>MQDKTMITKVMAYITRFNEPYTELLVCEHKDYPEAGVQVPAGTVEEGETIEEALYREVKEESGLMDFLSVNKIKTYVYHHESKSQYHERHVFHLEVQEETAERWEYKVNSEGEDAGLIFFYYWVPVGAVPKLAANQDDCINQLFV</sequence>
<dbReference type="Proteomes" id="UP000031829">
    <property type="component" value="Chromosome"/>
</dbReference>
<dbReference type="PANTHER" id="PTHR43736">
    <property type="entry name" value="ADP-RIBOSE PYROPHOSPHATASE"/>
    <property type="match status" value="1"/>
</dbReference>
<dbReference type="AlphaFoldDB" id="A0A0B6AKY2"/>
<evidence type="ECO:0000256" key="1">
    <source>
        <dbReference type="ARBA" id="ARBA00005582"/>
    </source>
</evidence>
<dbReference type="InterPro" id="IPR015797">
    <property type="entry name" value="NUDIX_hydrolase-like_dom_sf"/>
</dbReference>